<sequence>MTAICSEVLQGSATFSPHTSTPVYPTALACENTLADKLGSIATAQLADDGYGAKVGGYSDPELRSLVDDGWSVLARIN</sequence>
<comment type="caution">
    <text evidence="1">The sequence shown here is derived from an EMBL/GenBank/DDBJ whole genome shotgun (WGS) entry which is preliminary data.</text>
</comment>
<dbReference type="Proteomes" id="UP000632454">
    <property type="component" value="Unassembled WGS sequence"/>
</dbReference>
<keyword evidence="2" id="KW-1185">Reference proteome</keyword>
<evidence type="ECO:0000313" key="2">
    <source>
        <dbReference type="Proteomes" id="UP000632454"/>
    </source>
</evidence>
<dbReference type="EMBL" id="BMCS01000001">
    <property type="protein sequence ID" value="GGF18063.1"/>
    <property type="molecule type" value="Genomic_DNA"/>
</dbReference>
<organism evidence="1 2">
    <name type="scientific">Williamsia phyllosphaerae</name>
    <dbReference type="NCBI Taxonomy" id="885042"/>
    <lineage>
        <taxon>Bacteria</taxon>
        <taxon>Bacillati</taxon>
        <taxon>Actinomycetota</taxon>
        <taxon>Actinomycetes</taxon>
        <taxon>Mycobacteriales</taxon>
        <taxon>Nocardiaceae</taxon>
        <taxon>Williamsia</taxon>
    </lineage>
</organism>
<protein>
    <submittedName>
        <fullName evidence="1">Uncharacterized protein</fullName>
    </submittedName>
</protein>
<reference evidence="2" key="1">
    <citation type="journal article" date="2019" name="Int. J. Syst. Evol. Microbiol.">
        <title>The Global Catalogue of Microorganisms (GCM) 10K type strain sequencing project: providing services to taxonomists for standard genome sequencing and annotation.</title>
        <authorList>
            <consortium name="The Broad Institute Genomics Platform"/>
            <consortium name="The Broad Institute Genome Sequencing Center for Infectious Disease"/>
            <person name="Wu L."/>
            <person name="Ma J."/>
        </authorList>
    </citation>
    <scope>NUCLEOTIDE SEQUENCE [LARGE SCALE GENOMIC DNA]</scope>
    <source>
        <strain evidence="2">CCM 7855</strain>
    </source>
</reference>
<accession>A0ABQ1UJH5</accession>
<name>A0ABQ1UJH5_9NOCA</name>
<evidence type="ECO:0000313" key="1">
    <source>
        <dbReference type="EMBL" id="GGF18063.1"/>
    </source>
</evidence>
<proteinExistence type="predicted"/>
<gene>
    <name evidence="1" type="ORF">GCM10007298_12630</name>
</gene>